<accession>A0ACD3SST5</accession>
<sequence length="383" mass="40452">MKTTWIKLSLAAAVATFAATAGAQSVIKIGVNQPLTGAVAASGNFVTNGARIAADEINAKGGINGAKIELVIEDNKSNPTEAAAVAEKLIVRDKVPVMLGAWSSTYTLSVMPKLMEYKVPMVVETSGADKITTSGNPYIFRICPTNDIEAQSFARHVAPLGIKKADILAVNNDWGRGSADSLQRMLKSKGGSVGRILTMDATAQDVTSQLSQLRGGDADTIFVITAVEQLTLVLKQAQSLGVKKRIITMGGSQSPDQLIAHAGSAAEGTMHNMMFAPWHPEAAEDPAAAKAFIAEWNKRNYDKAGLTEGFRGYDGIRTIAQAVAKAGAADPEKIRAALWNVDFKGITGRIKFEKVGPAGKESGQSTPNTYLVKINGGKVDLVK</sequence>
<reference evidence="1" key="1">
    <citation type="submission" date="2019-05" db="EMBL/GenBank/DDBJ databases">
        <title>Revised genome assembly of Burkholderiaceae (previously Ralstonia) sp. PBA.</title>
        <authorList>
            <person name="Gan H.M."/>
        </authorList>
    </citation>
    <scope>NUCLEOTIDE SEQUENCE</scope>
    <source>
        <strain evidence="1">PBA</strain>
    </source>
</reference>
<dbReference type="Proteomes" id="UP000004277">
    <property type="component" value="Unassembled WGS sequence"/>
</dbReference>
<organism evidence="1 2">
    <name type="scientific">Imbroritus primus</name>
    <dbReference type="NCBI Taxonomy" id="3058603"/>
    <lineage>
        <taxon>Bacteria</taxon>
        <taxon>Pseudomonadati</taxon>
        <taxon>Pseudomonadota</taxon>
        <taxon>Betaproteobacteria</taxon>
        <taxon>Burkholderiales</taxon>
        <taxon>Burkholderiaceae</taxon>
        <taxon>Imbroritus</taxon>
    </lineage>
</organism>
<proteinExistence type="predicted"/>
<gene>
    <name evidence="1" type="ORF">MW7_003350</name>
</gene>
<name>A0ACD3SST5_9BURK</name>
<comment type="caution">
    <text evidence="1">The sequence shown here is derived from an EMBL/GenBank/DDBJ whole genome shotgun (WGS) entry which is preliminary data.</text>
</comment>
<protein>
    <submittedName>
        <fullName evidence="1">Amino acid ABC transporter substrate-binding protein</fullName>
    </submittedName>
</protein>
<keyword evidence="2" id="KW-1185">Reference proteome</keyword>
<dbReference type="EMBL" id="AKCV02000011">
    <property type="protein sequence ID" value="TMS59229.1"/>
    <property type="molecule type" value="Genomic_DNA"/>
</dbReference>
<evidence type="ECO:0000313" key="1">
    <source>
        <dbReference type="EMBL" id="TMS59229.1"/>
    </source>
</evidence>
<evidence type="ECO:0000313" key="2">
    <source>
        <dbReference type="Proteomes" id="UP000004277"/>
    </source>
</evidence>